<accession>A0A485KVC8</accession>
<dbReference type="AlphaFoldDB" id="A0A485KVC8"/>
<reference evidence="4 5" key="1">
    <citation type="submission" date="2019-03" db="EMBL/GenBank/DDBJ databases">
        <authorList>
            <person name="Gaulin E."/>
            <person name="Dumas B."/>
        </authorList>
    </citation>
    <scope>NUCLEOTIDE SEQUENCE [LARGE SCALE GENOMIC DNA]</scope>
    <source>
        <strain evidence="4">CBS 568.67</strain>
    </source>
</reference>
<keyword evidence="5" id="KW-1185">Reference proteome</keyword>
<feature type="transmembrane region" description="Helical" evidence="2">
    <location>
        <begin position="316"/>
        <end position="337"/>
    </location>
</feature>
<sequence>MTKQDSIVPPHPCAEDTEDGRIVVMVDEDDVLDLTVDALEDVEDQDGVNEDLDDVEAWFHHGEGHQAAREESGRGYPGWSHEAWAKQLEKGHHGGSRHKGSHEDPEEGRDHEHGHAHEEGRGQWREHRGEEGREHQHEHAHEEGRGSWREHHGEGGRGEERHEKWREHHGEEGRGHQHKHEQGRGSWREHHGEEGREEGHERAHEQGRGSEHHGDESHEGKGRGEAREHGEEGHDGDRREWHKHSDRGDNATKWAKNATNATHHIHFPGHGDGQRIKQNATHSGNWTNSSIHFPTHGAGDAFSMSLDAINQHKNDVGYVAGGVAAAALVCLAVFKLVQKTRARSKYQSIRSTLEETNHLV</sequence>
<evidence type="ECO:0000313" key="5">
    <source>
        <dbReference type="Proteomes" id="UP000332933"/>
    </source>
</evidence>
<evidence type="ECO:0000313" key="4">
    <source>
        <dbReference type="EMBL" id="VFT89047.1"/>
    </source>
</evidence>
<evidence type="ECO:0000313" key="3">
    <source>
        <dbReference type="EMBL" id="KAF0697086.1"/>
    </source>
</evidence>
<keyword evidence="2" id="KW-0812">Transmembrane</keyword>
<dbReference type="EMBL" id="CAADRA010005365">
    <property type="protein sequence ID" value="VFT89047.1"/>
    <property type="molecule type" value="Genomic_DNA"/>
</dbReference>
<dbReference type="Proteomes" id="UP000332933">
    <property type="component" value="Unassembled WGS sequence"/>
</dbReference>
<dbReference type="EMBL" id="VJMH01005344">
    <property type="protein sequence ID" value="KAF0697086.1"/>
    <property type="molecule type" value="Genomic_DNA"/>
</dbReference>
<keyword evidence="2" id="KW-1133">Transmembrane helix</keyword>
<proteinExistence type="predicted"/>
<gene>
    <name evidence="4" type="primary">Aste57867_12193</name>
    <name evidence="3" type="ORF">As57867_012148</name>
    <name evidence="4" type="ORF">ASTE57867_12193</name>
</gene>
<reference evidence="3" key="2">
    <citation type="submission" date="2019-06" db="EMBL/GenBank/DDBJ databases">
        <title>Genomics analysis of Aphanomyces spp. identifies a new class of oomycete effector associated with host adaptation.</title>
        <authorList>
            <person name="Gaulin E."/>
        </authorList>
    </citation>
    <scope>NUCLEOTIDE SEQUENCE</scope>
    <source>
        <strain evidence="3">CBS 578.67</strain>
    </source>
</reference>
<protein>
    <submittedName>
        <fullName evidence="4">Aste57867_12193 protein</fullName>
    </submittedName>
</protein>
<organism evidence="4 5">
    <name type="scientific">Aphanomyces stellatus</name>
    <dbReference type="NCBI Taxonomy" id="120398"/>
    <lineage>
        <taxon>Eukaryota</taxon>
        <taxon>Sar</taxon>
        <taxon>Stramenopiles</taxon>
        <taxon>Oomycota</taxon>
        <taxon>Saprolegniomycetes</taxon>
        <taxon>Saprolegniales</taxon>
        <taxon>Verrucalvaceae</taxon>
        <taxon>Aphanomyces</taxon>
    </lineage>
</organism>
<evidence type="ECO:0000256" key="2">
    <source>
        <dbReference type="SAM" id="Phobius"/>
    </source>
</evidence>
<feature type="compositionally biased region" description="Basic and acidic residues" evidence="1">
    <location>
        <begin position="108"/>
        <end position="240"/>
    </location>
</feature>
<feature type="region of interest" description="Disordered" evidence="1">
    <location>
        <begin position="89"/>
        <end position="251"/>
    </location>
</feature>
<keyword evidence="2" id="KW-0472">Membrane</keyword>
<evidence type="ECO:0000256" key="1">
    <source>
        <dbReference type="SAM" id="MobiDB-lite"/>
    </source>
</evidence>
<name>A0A485KVC8_9STRA</name>